<dbReference type="PANTHER" id="PTHR11496:SF102">
    <property type="entry name" value="ALCOHOL DEHYDROGENASE 4"/>
    <property type="match status" value="1"/>
</dbReference>
<dbReference type="InterPro" id="IPR018211">
    <property type="entry name" value="ADH_Fe_CS"/>
</dbReference>
<dbReference type="Gene3D" id="1.20.1090.10">
    <property type="entry name" value="Dehydroquinate synthase-like - alpha domain"/>
    <property type="match status" value="1"/>
</dbReference>
<dbReference type="RefSeq" id="WP_249331802.1">
    <property type="nucleotide sequence ID" value="NZ_JACRSY010000005.1"/>
</dbReference>
<evidence type="ECO:0000259" key="5">
    <source>
        <dbReference type="Pfam" id="PF25137"/>
    </source>
</evidence>
<dbReference type="PROSITE" id="PS00913">
    <property type="entry name" value="ADH_IRON_1"/>
    <property type="match status" value="1"/>
</dbReference>
<feature type="domain" description="Fe-containing alcohol dehydrogenase-like C-terminal" evidence="5">
    <location>
        <begin position="183"/>
        <end position="360"/>
    </location>
</feature>
<dbReference type="CDD" id="cd08181">
    <property type="entry name" value="PPD-like"/>
    <property type="match status" value="1"/>
</dbReference>
<dbReference type="PANTHER" id="PTHR11496">
    <property type="entry name" value="ALCOHOL DEHYDROGENASE"/>
    <property type="match status" value="1"/>
</dbReference>
<evidence type="ECO:0000256" key="2">
    <source>
        <dbReference type="ARBA" id="ARBA00023002"/>
    </source>
</evidence>
<keyword evidence="3" id="KW-0520">NAD</keyword>
<dbReference type="GO" id="GO:0004022">
    <property type="term" value="F:alcohol dehydrogenase (NAD+) activity"/>
    <property type="evidence" value="ECO:0007669"/>
    <property type="project" value="TreeGrafter"/>
</dbReference>
<dbReference type="FunFam" id="3.40.50.1970:FF:000003">
    <property type="entry name" value="Alcohol dehydrogenase, iron-containing"/>
    <property type="match status" value="1"/>
</dbReference>
<evidence type="ECO:0000313" key="6">
    <source>
        <dbReference type="EMBL" id="MBC8578758.1"/>
    </source>
</evidence>
<dbReference type="Proteomes" id="UP000655830">
    <property type="component" value="Unassembled WGS sequence"/>
</dbReference>
<dbReference type="Gene3D" id="3.40.50.1970">
    <property type="match status" value="1"/>
</dbReference>
<dbReference type="InterPro" id="IPR056798">
    <property type="entry name" value="ADH_Fe_C"/>
</dbReference>
<dbReference type="AlphaFoldDB" id="A0A926EED2"/>
<evidence type="ECO:0000256" key="3">
    <source>
        <dbReference type="ARBA" id="ARBA00023027"/>
    </source>
</evidence>
<comment type="caution">
    <text evidence="6">The sequence shown here is derived from an EMBL/GenBank/DDBJ whole genome shotgun (WGS) entry which is preliminary data.</text>
</comment>
<sequence length="362" mass="39458">MFQFYMPTKVIIGRECVVKEGHLLKGIGNKALIVTGRYSAKKNGALEDVIKALEEQNMAYCVFDEVEENPSLETVEKAKNFGVAQGVDFVIGIGGGSPIDASKAIAVMLKHPELTGSTLIGGSLSSVPVIAVPTTAGTGTEVTQYAIVTDHQAKTKKNIGHTVFPQIAFVDAYYMKDMPKTITIHTAVDAMSHLVESYLSVKSNAVSEGFVVEGLKEWGKCIPQLLAGEFTLEGRECLMMASMLAGMAIAQTGTSLPHGMGYALTYYKGLPHGLANGILYKAYLRSFKDQSKVQKLHVLLGLESYEALEKMLNALCRVDIEISKEEIAFYTEEMCANKAKLQNHPEPISKEEVYKIYADSLL</sequence>
<protein>
    <submittedName>
        <fullName evidence="6">Iron-containing alcohol dehydrogenase</fullName>
    </submittedName>
</protein>
<reference evidence="6" key="1">
    <citation type="submission" date="2020-08" db="EMBL/GenBank/DDBJ databases">
        <title>Genome public.</title>
        <authorList>
            <person name="Liu C."/>
            <person name="Sun Q."/>
        </authorList>
    </citation>
    <scope>NUCLEOTIDE SEQUENCE</scope>
    <source>
        <strain evidence="6">NSJ-12</strain>
    </source>
</reference>
<dbReference type="Pfam" id="PF25137">
    <property type="entry name" value="ADH_Fe_C"/>
    <property type="match status" value="1"/>
</dbReference>
<evidence type="ECO:0000259" key="4">
    <source>
        <dbReference type="Pfam" id="PF00465"/>
    </source>
</evidence>
<evidence type="ECO:0000256" key="1">
    <source>
        <dbReference type="ARBA" id="ARBA00007358"/>
    </source>
</evidence>
<evidence type="ECO:0000313" key="7">
    <source>
        <dbReference type="Proteomes" id="UP000655830"/>
    </source>
</evidence>
<name>A0A926EED2_9FIRM</name>
<proteinExistence type="inferred from homology"/>
<organism evidence="6 7">
    <name type="scientific">Zhenhengia yiwuensis</name>
    <dbReference type="NCBI Taxonomy" id="2763666"/>
    <lineage>
        <taxon>Bacteria</taxon>
        <taxon>Bacillati</taxon>
        <taxon>Bacillota</taxon>
        <taxon>Clostridia</taxon>
        <taxon>Lachnospirales</taxon>
        <taxon>Lachnospiraceae</taxon>
        <taxon>Zhenhengia</taxon>
    </lineage>
</organism>
<accession>A0A926EED2</accession>
<dbReference type="SUPFAM" id="SSF56796">
    <property type="entry name" value="Dehydroquinate synthase-like"/>
    <property type="match status" value="1"/>
</dbReference>
<feature type="domain" description="Alcohol dehydrogenase iron-type/glycerol dehydrogenase GldA" evidence="4">
    <location>
        <begin position="7"/>
        <end position="171"/>
    </location>
</feature>
<gene>
    <name evidence="6" type="ORF">H8718_04340</name>
</gene>
<dbReference type="EMBL" id="JACRSY010000005">
    <property type="protein sequence ID" value="MBC8578758.1"/>
    <property type="molecule type" value="Genomic_DNA"/>
</dbReference>
<keyword evidence="7" id="KW-1185">Reference proteome</keyword>
<dbReference type="InterPro" id="IPR039697">
    <property type="entry name" value="Alcohol_dehydrogenase_Fe"/>
</dbReference>
<dbReference type="Pfam" id="PF00465">
    <property type="entry name" value="Fe-ADH"/>
    <property type="match status" value="1"/>
</dbReference>
<dbReference type="InterPro" id="IPR001670">
    <property type="entry name" value="ADH_Fe/GldA"/>
</dbReference>
<keyword evidence="2" id="KW-0560">Oxidoreductase</keyword>
<comment type="similarity">
    <text evidence="1">Belongs to the iron-containing alcohol dehydrogenase family.</text>
</comment>
<dbReference type="GO" id="GO:0046872">
    <property type="term" value="F:metal ion binding"/>
    <property type="evidence" value="ECO:0007669"/>
    <property type="project" value="InterPro"/>
</dbReference>